<keyword evidence="4" id="KW-0812">Transmembrane</keyword>
<feature type="transmembrane region" description="Helical" evidence="4">
    <location>
        <begin position="173"/>
        <end position="193"/>
    </location>
</feature>
<dbReference type="PROSITE" id="PS50109">
    <property type="entry name" value="HIS_KIN"/>
    <property type="match status" value="1"/>
</dbReference>
<keyword evidence="7" id="KW-1185">Reference proteome</keyword>
<evidence type="ECO:0000256" key="3">
    <source>
        <dbReference type="ARBA" id="ARBA00022553"/>
    </source>
</evidence>
<dbReference type="PROSITE" id="PS51257">
    <property type="entry name" value="PROKAR_LIPOPROTEIN"/>
    <property type="match status" value="1"/>
</dbReference>
<organism evidence="6 7">
    <name type="scientific">Pedobacter westerhofensis</name>
    <dbReference type="NCBI Taxonomy" id="425512"/>
    <lineage>
        <taxon>Bacteria</taxon>
        <taxon>Pseudomonadati</taxon>
        <taxon>Bacteroidota</taxon>
        <taxon>Sphingobacteriia</taxon>
        <taxon>Sphingobacteriales</taxon>
        <taxon>Sphingobacteriaceae</taxon>
        <taxon>Pedobacter</taxon>
    </lineage>
</organism>
<dbReference type="Gene3D" id="1.25.40.10">
    <property type="entry name" value="Tetratricopeptide repeat domain"/>
    <property type="match status" value="1"/>
</dbReference>
<dbReference type="OrthoDB" id="9810447at2"/>
<dbReference type="PANTHER" id="PTHR43547:SF2">
    <property type="entry name" value="HYBRID SIGNAL TRANSDUCTION HISTIDINE KINASE C"/>
    <property type="match status" value="1"/>
</dbReference>
<keyword evidence="3" id="KW-0597">Phosphoprotein</keyword>
<sequence>MNPLLIKLSPIVLFIACGILSCKHVPLSGSSDPALKVVEHLSDSAKMHYTRGHTELAIQYYKRALQHAQNHKLPQHQAQVLLKMAKILPRQDIDVSLSYLDSALRIAKTIHHYQLQSDIYRSIAEIHKQHHNYTAALFALEAHNLLTDSLLDERRNKNLQHLAMKKDALRERVFYILVAAILLGIALALALFFRRTKKLNRELTLAVDVRNKLFSIISHDLRGPAGSLKLAYELLETGAISDEEFPGFFKMLKNQSNTLNETLDSLLIWSRSQLDEIRTVPLKFVLLESIKFNLALLEGQYTIKQLKINISVPIDMEIYADKDQFDFIIRNLLSNAIKFSYAGSAIEVTAERKKDSILLTVTDHGIGISPERQAQFQSGTLETTFGTSGEKGTGLGLRMIKDFVSASGGNISLQSTKGNTQFSLSLPPTPVIKN</sequence>
<dbReference type="Pfam" id="PF02518">
    <property type="entry name" value="HATPase_c"/>
    <property type="match status" value="1"/>
</dbReference>
<dbReference type="EMBL" id="FXTN01000003">
    <property type="protein sequence ID" value="SMO56109.1"/>
    <property type="molecule type" value="Genomic_DNA"/>
</dbReference>
<gene>
    <name evidence="6" type="ORF">SAMN06265348_103355</name>
</gene>
<feature type="domain" description="Histidine kinase" evidence="5">
    <location>
        <begin position="216"/>
        <end position="430"/>
    </location>
</feature>
<keyword evidence="6" id="KW-0418">Kinase</keyword>
<dbReference type="InterPro" id="IPR036890">
    <property type="entry name" value="HATPase_C_sf"/>
</dbReference>
<evidence type="ECO:0000313" key="7">
    <source>
        <dbReference type="Proteomes" id="UP000320300"/>
    </source>
</evidence>
<evidence type="ECO:0000256" key="1">
    <source>
        <dbReference type="ARBA" id="ARBA00000085"/>
    </source>
</evidence>
<dbReference type="SUPFAM" id="SSF47384">
    <property type="entry name" value="Homodimeric domain of signal transducing histidine kinase"/>
    <property type="match status" value="1"/>
</dbReference>
<dbReference type="InterPro" id="IPR005467">
    <property type="entry name" value="His_kinase_dom"/>
</dbReference>
<comment type="catalytic activity">
    <reaction evidence="1">
        <text>ATP + protein L-histidine = ADP + protein N-phospho-L-histidine.</text>
        <dbReference type="EC" id="2.7.13.3"/>
    </reaction>
</comment>
<dbReference type="EC" id="2.7.13.3" evidence="2"/>
<dbReference type="GO" id="GO:0000155">
    <property type="term" value="F:phosphorelay sensor kinase activity"/>
    <property type="evidence" value="ECO:0007669"/>
    <property type="project" value="InterPro"/>
</dbReference>
<evidence type="ECO:0000313" key="6">
    <source>
        <dbReference type="EMBL" id="SMO56109.1"/>
    </source>
</evidence>
<keyword evidence="4" id="KW-0472">Membrane</keyword>
<name>A0A521C9I4_9SPHI</name>
<dbReference type="SUPFAM" id="SSF55874">
    <property type="entry name" value="ATPase domain of HSP90 chaperone/DNA topoisomerase II/histidine kinase"/>
    <property type="match status" value="1"/>
</dbReference>
<dbReference type="Gene3D" id="3.30.565.10">
    <property type="entry name" value="Histidine kinase-like ATPase, C-terminal domain"/>
    <property type="match status" value="1"/>
</dbReference>
<protein>
    <recommendedName>
        <fullName evidence="2">histidine kinase</fullName>
        <ecNumber evidence="2">2.7.13.3</ecNumber>
    </recommendedName>
</protein>
<dbReference type="PANTHER" id="PTHR43547">
    <property type="entry name" value="TWO-COMPONENT HISTIDINE KINASE"/>
    <property type="match status" value="1"/>
</dbReference>
<dbReference type="SUPFAM" id="SSF48452">
    <property type="entry name" value="TPR-like"/>
    <property type="match status" value="1"/>
</dbReference>
<keyword evidence="4" id="KW-1133">Transmembrane helix</keyword>
<evidence type="ECO:0000259" key="5">
    <source>
        <dbReference type="PROSITE" id="PS50109"/>
    </source>
</evidence>
<dbReference type="InterPro" id="IPR036097">
    <property type="entry name" value="HisK_dim/P_sf"/>
</dbReference>
<dbReference type="SMART" id="SM00388">
    <property type="entry name" value="HisKA"/>
    <property type="match status" value="1"/>
</dbReference>
<dbReference type="InterPro" id="IPR003661">
    <property type="entry name" value="HisK_dim/P_dom"/>
</dbReference>
<evidence type="ECO:0000256" key="2">
    <source>
        <dbReference type="ARBA" id="ARBA00012438"/>
    </source>
</evidence>
<dbReference type="Proteomes" id="UP000320300">
    <property type="component" value="Unassembled WGS sequence"/>
</dbReference>
<accession>A0A521C9I4</accession>
<dbReference type="Gene3D" id="1.10.287.130">
    <property type="match status" value="1"/>
</dbReference>
<reference evidence="6 7" key="1">
    <citation type="submission" date="2017-05" db="EMBL/GenBank/DDBJ databases">
        <authorList>
            <person name="Varghese N."/>
            <person name="Submissions S."/>
        </authorList>
    </citation>
    <scope>NUCLEOTIDE SEQUENCE [LARGE SCALE GENOMIC DNA]</scope>
    <source>
        <strain evidence="6 7">DSM 19036</strain>
    </source>
</reference>
<dbReference type="SMART" id="SM00387">
    <property type="entry name" value="HATPase_c"/>
    <property type="match status" value="1"/>
</dbReference>
<proteinExistence type="predicted"/>
<evidence type="ECO:0000256" key="4">
    <source>
        <dbReference type="SAM" id="Phobius"/>
    </source>
</evidence>
<dbReference type="CDD" id="cd00082">
    <property type="entry name" value="HisKA"/>
    <property type="match status" value="1"/>
</dbReference>
<keyword evidence="6" id="KW-0808">Transferase</keyword>
<dbReference type="PRINTS" id="PR00344">
    <property type="entry name" value="BCTRLSENSOR"/>
</dbReference>
<dbReference type="InterPro" id="IPR004358">
    <property type="entry name" value="Sig_transdc_His_kin-like_C"/>
</dbReference>
<dbReference type="InterPro" id="IPR011990">
    <property type="entry name" value="TPR-like_helical_dom_sf"/>
</dbReference>
<dbReference type="InterPro" id="IPR003594">
    <property type="entry name" value="HATPase_dom"/>
</dbReference>
<dbReference type="AlphaFoldDB" id="A0A521C9I4"/>